<proteinExistence type="predicted"/>
<sequence>MESDQSGGLTDVGSNAEMTGSQESLREGTYEQLLEETAVVYERPVVEKAQPEAKEMAVCIDDGAQQTDPLECDADVGERERFRLSQVADPSLKEAWEQARARTDGMISARLMRWALALQKFNVTVMHKKGKLNANADALSRLASPHSLGCRTEQCGACGSYKQNRAAGECRGSARISAGFGGVFLEARLRKRVVVLAGTSPSAPRTTVRWAQAIAGDSDSDGSERLLNELGGQIYDFKCSPRTAALPS</sequence>
<evidence type="ECO:0008006" key="4">
    <source>
        <dbReference type="Google" id="ProtNLM"/>
    </source>
</evidence>
<evidence type="ECO:0000313" key="3">
    <source>
        <dbReference type="Proteomes" id="UP000821837"/>
    </source>
</evidence>
<accession>A0A9D4PAY6</accession>
<keyword evidence="3" id="KW-1185">Reference proteome</keyword>
<comment type="caution">
    <text evidence="2">The sequence shown here is derived from an EMBL/GenBank/DDBJ whole genome shotgun (WGS) entry which is preliminary data.</text>
</comment>
<dbReference type="Proteomes" id="UP000821837">
    <property type="component" value="Unassembled WGS sequence"/>
</dbReference>
<evidence type="ECO:0000313" key="2">
    <source>
        <dbReference type="EMBL" id="KAH7934872.1"/>
    </source>
</evidence>
<evidence type="ECO:0000256" key="1">
    <source>
        <dbReference type="SAM" id="MobiDB-lite"/>
    </source>
</evidence>
<feature type="region of interest" description="Disordered" evidence="1">
    <location>
        <begin position="1"/>
        <end position="29"/>
    </location>
</feature>
<dbReference type="EMBL" id="JABSTV010001255">
    <property type="protein sequence ID" value="KAH7934872.1"/>
    <property type="molecule type" value="Genomic_DNA"/>
</dbReference>
<dbReference type="AlphaFoldDB" id="A0A9D4PAY6"/>
<reference evidence="2" key="2">
    <citation type="submission" date="2021-09" db="EMBL/GenBank/DDBJ databases">
        <authorList>
            <person name="Jia N."/>
            <person name="Wang J."/>
            <person name="Shi W."/>
            <person name="Du L."/>
            <person name="Sun Y."/>
            <person name="Zhan W."/>
            <person name="Jiang J."/>
            <person name="Wang Q."/>
            <person name="Zhang B."/>
            <person name="Ji P."/>
            <person name="Sakyi L.B."/>
            <person name="Cui X."/>
            <person name="Yuan T."/>
            <person name="Jiang B."/>
            <person name="Yang W."/>
            <person name="Lam T.T.-Y."/>
            <person name="Chang Q."/>
            <person name="Ding S."/>
            <person name="Wang X."/>
            <person name="Zhu J."/>
            <person name="Ruan X."/>
            <person name="Zhao L."/>
            <person name="Wei J."/>
            <person name="Que T."/>
            <person name="Du C."/>
            <person name="Cheng J."/>
            <person name="Dai P."/>
            <person name="Han X."/>
            <person name="Huang E."/>
            <person name="Gao Y."/>
            <person name="Liu J."/>
            <person name="Shao H."/>
            <person name="Ye R."/>
            <person name="Li L."/>
            <person name="Wei W."/>
            <person name="Wang X."/>
            <person name="Wang C."/>
            <person name="Huo Q."/>
            <person name="Li W."/>
            <person name="Guo W."/>
            <person name="Chen H."/>
            <person name="Chen S."/>
            <person name="Zhou L."/>
            <person name="Zhou L."/>
            <person name="Ni X."/>
            <person name="Tian J."/>
            <person name="Zhou Y."/>
            <person name="Sheng Y."/>
            <person name="Liu T."/>
            <person name="Pan Y."/>
            <person name="Xia L."/>
            <person name="Li J."/>
            <person name="Zhao F."/>
            <person name="Cao W."/>
        </authorList>
    </citation>
    <scope>NUCLEOTIDE SEQUENCE</scope>
    <source>
        <strain evidence="2">Rsan-2018</strain>
        <tissue evidence="2">Larvae</tissue>
    </source>
</reference>
<name>A0A9D4PAY6_RHISA</name>
<protein>
    <recommendedName>
        <fullName evidence="4">Reverse transcriptase RNase H-like domain-containing protein</fullName>
    </recommendedName>
</protein>
<gene>
    <name evidence="2" type="ORF">HPB52_001696</name>
</gene>
<organism evidence="2 3">
    <name type="scientific">Rhipicephalus sanguineus</name>
    <name type="common">Brown dog tick</name>
    <name type="synonym">Ixodes sanguineus</name>
    <dbReference type="NCBI Taxonomy" id="34632"/>
    <lineage>
        <taxon>Eukaryota</taxon>
        <taxon>Metazoa</taxon>
        <taxon>Ecdysozoa</taxon>
        <taxon>Arthropoda</taxon>
        <taxon>Chelicerata</taxon>
        <taxon>Arachnida</taxon>
        <taxon>Acari</taxon>
        <taxon>Parasitiformes</taxon>
        <taxon>Ixodida</taxon>
        <taxon>Ixodoidea</taxon>
        <taxon>Ixodidae</taxon>
        <taxon>Rhipicephalinae</taxon>
        <taxon>Rhipicephalus</taxon>
        <taxon>Rhipicephalus</taxon>
    </lineage>
</organism>
<reference evidence="2" key="1">
    <citation type="journal article" date="2020" name="Cell">
        <title>Large-Scale Comparative Analyses of Tick Genomes Elucidate Their Genetic Diversity and Vector Capacities.</title>
        <authorList>
            <consortium name="Tick Genome and Microbiome Consortium (TIGMIC)"/>
            <person name="Jia N."/>
            <person name="Wang J."/>
            <person name="Shi W."/>
            <person name="Du L."/>
            <person name="Sun Y."/>
            <person name="Zhan W."/>
            <person name="Jiang J.F."/>
            <person name="Wang Q."/>
            <person name="Zhang B."/>
            <person name="Ji P."/>
            <person name="Bell-Sakyi L."/>
            <person name="Cui X.M."/>
            <person name="Yuan T.T."/>
            <person name="Jiang B.G."/>
            <person name="Yang W.F."/>
            <person name="Lam T.T."/>
            <person name="Chang Q.C."/>
            <person name="Ding S.J."/>
            <person name="Wang X.J."/>
            <person name="Zhu J.G."/>
            <person name="Ruan X.D."/>
            <person name="Zhao L."/>
            <person name="Wei J.T."/>
            <person name="Ye R.Z."/>
            <person name="Que T.C."/>
            <person name="Du C.H."/>
            <person name="Zhou Y.H."/>
            <person name="Cheng J.X."/>
            <person name="Dai P.F."/>
            <person name="Guo W.B."/>
            <person name="Han X.H."/>
            <person name="Huang E.J."/>
            <person name="Li L.F."/>
            <person name="Wei W."/>
            <person name="Gao Y.C."/>
            <person name="Liu J.Z."/>
            <person name="Shao H.Z."/>
            <person name="Wang X."/>
            <person name="Wang C.C."/>
            <person name="Yang T.C."/>
            <person name="Huo Q.B."/>
            <person name="Li W."/>
            <person name="Chen H.Y."/>
            <person name="Chen S.E."/>
            <person name="Zhou L.G."/>
            <person name="Ni X.B."/>
            <person name="Tian J.H."/>
            <person name="Sheng Y."/>
            <person name="Liu T."/>
            <person name="Pan Y.S."/>
            <person name="Xia L.Y."/>
            <person name="Li J."/>
            <person name="Zhao F."/>
            <person name="Cao W.C."/>
        </authorList>
    </citation>
    <scope>NUCLEOTIDE SEQUENCE</scope>
    <source>
        <strain evidence="2">Rsan-2018</strain>
    </source>
</reference>
<feature type="compositionally biased region" description="Polar residues" evidence="1">
    <location>
        <begin position="1"/>
        <end position="23"/>
    </location>
</feature>